<dbReference type="SUPFAM" id="SSF51011">
    <property type="entry name" value="Glycosyl hydrolase domain"/>
    <property type="match status" value="1"/>
</dbReference>
<evidence type="ECO:0000313" key="5">
    <source>
        <dbReference type="Proteomes" id="UP001597342"/>
    </source>
</evidence>
<dbReference type="Gene3D" id="2.60.40.1180">
    <property type="entry name" value="Golgi alpha-mannosidase II"/>
    <property type="match status" value="1"/>
</dbReference>
<dbReference type="PANTHER" id="PTHR11069">
    <property type="entry name" value="GLUCOSYLCERAMIDASE"/>
    <property type="match status" value="1"/>
</dbReference>
<keyword evidence="5" id="KW-1185">Reference proteome</keyword>
<accession>A0ABW4XZL3</accession>
<sequence length="435" mass="47970">MRKIKQLITILIVILNINCSSNDTNEVGGPTPLPDPTDPTVLQSDAATISPADVEQNISGFGAATVFRLDSPLGASDMDKLFGTGQGQIGLSILRIRVATDDFARGIELEHAQLATARGAKIMATPWSPPAEMKTNSDLVSGSLKPESYEDFANYLNDFAAYMETNGAPLEAIGIQNEGDYQVSYESCDWTAAQVRDFVRDYGQLITNTKVISPESFQFRHEHTDLMLNDPQAVDNVDIVGGHIYGTQVQDYPYPLALEKEKELWMTEHYTTSDRSANLWPDALLVGKEIHNCMVVGQYSAYIWWYGKRYYGFIGDGEEGTGNGTVTKRGYVMSNFSKFIRPGYTRIDAEENPQTDVFVSAYSGEGKTVVVAINESAQNKEQQFVITGTNNTSVTPYITSATKNLEVQESVEIESSIDAFLYLLPPNSITTFVTD</sequence>
<reference evidence="5" key="1">
    <citation type="journal article" date="2019" name="Int. J. Syst. Evol. Microbiol.">
        <title>The Global Catalogue of Microorganisms (GCM) 10K type strain sequencing project: providing services to taxonomists for standard genome sequencing and annotation.</title>
        <authorList>
            <consortium name="The Broad Institute Genomics Platform"/>
            <consortium name="The Broad Institute Genome Sequencing Center for Infectious Disease"/>
            <person name="Wu L."/>
            <person name="Ma J."/>
        </authorList>
    </citation>
    <scope>NUCLEOTIDE SEQUENCE [LARGE SCALE GENOMIC DNA]</scope>
    <source>
        <strain evidence="5">JCM 3389</strain>
    </source>
</reference>
<dbReference type="SUPFAM" id="SSF51445">
    <property type="entry name" value="(Trans)glycosidases"/>
    <property type="match status" value="1"/>
</dbReference>
<keyword evidence="3" id="KW-0378">Hydrolase</keyword>
<evidence type="ECO:0000313" key="4">
    <source>
        <dbReference type="EMBL" id="MFD2100469.1"/>
    </source>
</evidence>
<dbReference type="InterPro" id="IPR013780">
    <property type="entry name" value="Glyco_hydro_b"/>
</dbReference>
<evidence type="ECO:0000256" key="3">
    <source>
        <dbReference type="ARBA" id="ARBA00022801"/>
    </source>
</evidence>
<evidence type="ECO:0000256" key="2">
    <source>
        <dbReference type="ARBA" id="ARBA00022729"/>
    </source>
</evidence>
<comment type="similarity">
    <text evidence="1">Belongs to the glycosyl hydrolase 30 family.</text>
</comment>
<name>A0ABW4XZL3_9FLAO</name>
<dbReference type="EMBL" id="JBHUHU010000003">
    <property type="protein sequence ID" value="MFD2100469.1"/>
    <property type="molecule type" value="Genomic_DNA"/>
</dbReference>
<comment type="caution">
    <text evidence="4">The sequence shown here is derived from an EMBL/GenBank/DDBJ whole genome shotgun (WGS) entry which is preliminary data.</text>
</comment>
<evidence type="ECO:0000256" key="1">
    <source>
        <dbReference type="ARBA" id="ARBA00005382"/>
    </source>
</evidence>
<proteinExistence type="inferred from homology"/>
<protein>
    <submittedName>
        <fullName evidence="4">Glucuronoxylanase</fullName>
    </submittedName>
</protein>
<dbReference type="RefSeq" id="WP_379831177.1">
    <property type="nucleotide sequence ID" value="NZ_JBHUHU010000003.1"/>
</dbReference>
<dbReference type="PANTHER" id="PTHR11069:SF38">
    <property type="entry name" value="GLUCURONOXYLANASE XYNC"/>
    <property type="match status" value="1"/>
</dbReference>
<dbReference type="Gene3D" id="3.20.20.80">
    <property type="entry name" value="Glycosidases"/>
    <property type="match status" value="1"/>
</dbReference>
<organism evidence="4 5">
    <name type="scientific">Flagellimonas iocasae</name>
    <dbReference type="NCBI Taxonomy" id="2055905"/>
    <lineage>
        <taxon>Bacteria</taxon>
        <taxon>Pseudomonadati</taxon>
        <taxon>Bacteroidota</taxon>
        <taxon>Flavobacteriia</taxon>
        <taxon>Flavobacteriales</taxon>
        <taxon>Flavobacteriaceae</taxon>
        <taxon>Flagellimonas</taxon>
    </lineage>
</organism>
<gene>
    <name evidence="4" type="ORF">ACFSJE_11825</name>
</gene>
<dbReference type="InterPro" id="IPR017853">
    <property type="entry name" value="GH"/>
</dbReference>
<dbReference type="InterPro" id="IPR001139">
    <property type="entry name" value="Glyco_hydro_30"/>
</dbReference>
<dbReference type="Proteomes" id="UP001597342">
    <property type="component" value="Unassembled WGS sequence"/>
</dbReference>
<keyword evidence="2" id="KW-0732">Signal</keyword>